<dbReference type="GeneID" id="115633412"/>
<protein>
    <submittedName>
        <fullName evidence="3">Uncharacterized protein LOC115633412</fullName>
    </submittedName>
</protein>
<sequence>MENNEELRKWDEILKFADWDEIEREIEQAEERYRKREGIEIHSSDPRGCFHYVERKEMEQQKQSLLSSDMTPEEHDRWTDQLLELIKPEEKENERYEMITPETVKRLFEEAQAEEEAKVRNSGKDTGKKAEQNGEQKESKQESAQPKQQANKDCKPFNKQNFRPQLLNAKTLSDHQLNEQQSDQLIDELNNQLMDQYQSKYNQNGEGDWHGSQGMQCDTNFNGLSSQQTAPLMLNNVGSPYFLNSAVKVSTMVPMTEAMSSPTTTGKAVRRRGRKPNITNTLKANVPKRPYRRRQPVKSVAEAKPEFWPKPDIDVTPFINPLVKEIYPKVIVQPAHREWVIPKDFDSPTILEACKPFFALQPKSVNPPASQPAPQKPKPEKVIPKTFVDPKPQPFPTLMAPRPSPEVTVTRVPPSQDCQHVRYLVVMRDINGNEQSAMVNDEQLQQLLKLGMPPCTWIGFVPPPVAMPPPPPPRPIEPFKHAPAMPSILKQKAQAKLRHTVQNYRESCCSYWGQDRGRGGILL</sequence>
<organism evidence="2 3">
    <name type="scientific">Drosophila lebanonensis</name>
    <name type="common">Fruit fly</name>
    <name type="synonym">Scaptodrosophila lebanonensis</name>
    <dbReference type="NCBI Taxonomy" id="7225"/>
    <lineage>
        <taxon>Eukaryota</taxon>
        <taxon>Metazoa</taxon>
        <taxon>Ecdysozoa</taxon>
        <taxon>Arthropoda</taxon>
        <taxon>Hexapoda</taxon>
        <taxon>Insecta</taxon>
        <taxon>Pterygota</taxon>
        <taxon>Neoptera</taxon>
        <taxon>Endopterygota</taxon>
        <taxon>Diptera</taxon>
        <taxon>Brachycera</taxon>
        <taxon>Muscomorpha</taxon>
        <taxon>Ephydroidea</taxon>
        <taxon>Drosophilidae</taxon>
        <taxon>Scaptodrosophila</taxon>
    </lineage>
</organism>
<feature type="region of interest" description="Disordered" evidence="1">
    <location>
        <begin position="112"/>
        <end position="159"/>
    </location>
</feature>
<feature type="compositionally biased region" description="Basic and acidic residues" evidence="1">
    <location>
        <begin position="112"/>
        <end position="141"/>
    </location>
</feature>
<evidence type="ECO:0000313" key="3">
    <source>
        <dbReference type="RefSeq" id="XP_030386716.1"/>
    </source>
</evidence>
<keyword evidence="2" id="KW-1185">Reference proteome</keyword>
<dbReference type="AlphaFoldDB" id="A0A6J2UE19"/>
<name>A0A6J2UE19_DROLE</name>
<feature type="region of interest" description="Disordered" evidence="1">
    <location>
        <begin position="362"/>
        <end position="412"/>
    </location>
</feature>
<gene>
    <name evidence="3" type="primary">LOC115633412</name>
</gene>
<dbReference type="RefSeq" id="XP_030386716.1">
    <property type="nucleotide sequence ID" value="XM_030530856.1"/>
</dbReference>
<proteinExistence type="predicted"/>
<evidence type="ECO:0000313" key="2">
    <source>
        <dbReference type="Proteomes" id="UP000504634"/>
    </source>
</evidence>
<evidence type="ECO:0000256" key="1">
    <source>
        <dbReference type="SAM" id="MobiDB-lite"/>
    </source>
</evidence>
<reference evidence="3" key="1">
    <citation type="submission" date="2025-08" db="UniProtKB">
        <authorList>
            <consortium name="RefSeq"/>
        </authorList>
    </citation>
    <scope>IDENTIFICATION</scope>
    <source>
        <strain evidence="3">11010-0011.00</strain>
        <tissue evidence="3">Whole body</tissue>
    </source>
</reference>
<dbReference type="OrthoDB" id="7873003at2759"/>
<accession>A0A6J2UE19</accession>
<dbReference type="Proteomes" id="UP000504634">
    <property type="component" value="Unplaced"/>
</dbReference>